<dbReference type="Pfam" id="PF00703">
    <property type="entry name" value="Glyco_hydro_2"/>
    <property type="match status" value="1"/>
</dbReference>
<name>A0A0A0B716_9CELL</name>
<dbReference type="InterPro" id="IPR006104">
    <property type="entry name" value="Glyco_hydro_2_N"/>
</dbReference>
<dbReference type="SUPFAM" id="SSF49785">
    <property type="entry name" value="Galactose-binding domain-like"/>
    <property type="match status" value="1"/>
</dbReference>
<evidence type="ECO:0000313" key="7">
    <source>
        <dbReference type="Proteomes" id="UP000029833"/>
    </source>
</evidence>
<dbReference type="Gene3D" id="3.20.20.80">
    <property type="entry name" value="Glycosidases"/>
    <property type="match status" value="1"/>
</dbReference>
<dbReference type="AlphaFoldDB" id="A0A0A0B716"/>
<feature type="region of interest" description="Disordered" evidence="2">
    <location>
        <begin position="618"/>
        <end position="650"/>
    </location>
</feature>
<evidence type="ECO:0000259" key="5">
    <source>
        <dbReference type="Pfam" id="PF02837"/>
    </source>
</evidence>
<dbReference type="InterPro" id="IPR017853">
    <property type="entry name" value="GH"/>
</dbReference>
<dbReference type="GO" id="GO:0004553">
    <property type="term" value="F:hydrolase activity, hydrolyzing O-glycosyl compounds"/>
    <property type="evidence" value="ECO:0007669"/>
    <property type="project" value="InterPro"/>
</dbReference>
<dbReference type="Pfam" id="PF02836">
    <property type="entry name" value="Glyco_hydro_2_C"/>
    <property type="match status" value="1"/>
</dbReference>
<organism evidence="6 7">
    <name type="scientific">Cellulomonas cellasea DSM 20118</name>
    <dbReference type="NCBI Taxonomy" id="1408250"/>
    <lineage>
        <taxon>Bacteria</taxon>
        <taxon>Bacillati</taxon>
        <taxon>Actinomycetota</taxon>
        <taxon>Actinomycetes</taxon>
        <taxon>Micrococcales</taxon>
        <taxon>Cellulomonadaceae</taxon>
        <taxon>Cellulomonas</taxon>
    </lineage>
</organism>
<dbReference type="PANTHER" id="PTHR42732">
    <property type="entry name" value="BETA-GALACTOSIDASE"/>
    <property type="match status" value="1"/>
</dbReference>
<dbReference type="InterPro" id="IPR006103">
    <property type="entry name" value="Glyco_hydro_2_cat"/>
</dbReference>
<dbReference type="InterPro" id="IPR051913">
    <property type="entry name" value="GH2_Domain-Containing"/>
</dbReference>
<comment type="similarity">
    <text evidence="1">Belongs to the glycosyl hydrolase 2 family.</text>
</comment>
<evidence type="ECO:0000313" key="6">
    <source>
        <dbReference type="EMBL" id="KGM02670.1"/>
    </source>
</evidence>
<feature type="domain" description="Glycoside hydrolase family 2 immunoglobulin-like beta-sandwich" evidence="3">
    <location>
        <begin position="202"/>
        <end position="308"/>
    </location>
</feature>
<gene>
    <name evidence="6" type="ORF">Q760_12160</name>
</gene>
<evidence type="ECO:0000256" key="1">
    <source>
        <dbReference type="ARBA" id="ARBA00007401"/>
    </source>
</evidence>
<feature type="region of interest" description="Disordered" evidence="2">
    <location>
        <begin position="1"/>
        <end position="27"/>
    </location>
</feature>
<dbReference type="SUPFAM" id="SSF51445">
    <property type="entry name" value="(Trans)glycosidases"/>
    <property type="match status" value="1"/>
</dbReference>
<comment type="caution">
    <text evidence="6">The sequence shown here is derived from an EMBL/GenBank/DDBJ whole genome shotgun (WGS) entry which is preliminary data.</text>
</comment>
<evidence type="ECO:0000259" key="3">
    <source>
        <dbReference type="Pfam" id="PF00703"/>
    </source>
</evidence>
<dbReference type="SUPFAM" id="SSF49303">
    <property type="entry name" value="beta-Galactosidase/glucuronidase domain"/>
    <property type="match status" value="1"/>
</dbReference>
<dbReference type="PANTHER" id="PTHR42732:SF2">
    <property type="entry name" value="BETA-MANNOSIDASE"/>
    <property type="match status" value="1"/>
</dbReference>
<protein>
    <submittedName>
        <fullName evidence="6">Glycoside hydrolase</fullName>
    </submittedName>
</protein>
<feature type="domain" description="Glycosyl hydrolases family 2 sugar binding" evidence="5">
    <location>
        <begin position="40"/>
        <end position="159"/>
    </location>
</feature>
<dbReference type="EMBL" id="AXNT01000039">
    <property type="protein sequence ID" value="KGM02670.1"/>
    <property type="molecule type" value="Genomic_DNA"/>
</dbReference>
<sequence>MPSGRGWDTMNRMAHGPAPTVPTDVHHPRPQFVRPGWVDLSGPWGFAFDDGMVGMHDDWHDGDPAHFDRRIQVPFPFESPASGIGDTGFHPVVWYRRTFTAHERDGHRLLMHFGAVDYRAHVWVNGQSVAYHEGGNTPFTADITSALVPEGEQVVVVRAEDLPGDLRQPRGKQDWQAESHAIWYDRTSGIWQTVWLEEVPAARIRALRWKPDADGRGVDMDVRVRTDGRDGARLRVVLRQGERVLSDDVYSVDRGQVQRRITLAEHDMSLGHSDLLWSPEHPNLIDATLVLLDGDEVLDVVGSYTAVRSISASRDRLLLNGRPYYLRLVLAQGFWPESHLAAPDPDALRREVQLVKDLGFNGVRLHQKVEDPRFLAWCDRLGVLVWAEMPAAYEFSVTTIQRLTREWLEVLDRDASHPCIIAWVPVNESWGVPALERSPEQQNLVRALYHLTKSLDGDRLVIGNDGWEQPVTDVVTVHDYASRGQVLRDRYADWDRLEHTLARTQPAYRVVLLAGASREDRPVLISEFGGISYDPDQRAGWSGYGSVRSSDQLLAGYQDLVHALLDSAAVVGFCWTQLTDTQQERNGLLTAERVPKAPVEQIRRITTRVSAAVPGDAVDEFSYGDYPPGGPREPSPDFRIEGVGADLDPR</sequence>
<accession>A0A0A0B716</accession>
<keyword evidence="7" id="KW-1185">Reference proteome</keyword>
<dbReference type="STRING" id="1408250.Q760_12160"/>
<feature type="domain" description="Glycoside hydrolase family 2 catalytic" evidence="4">
    <location>
        <begin position="316"/>
        <end position="530"/>
    </location>
</feature>
<dbReference type="GO" id="GO:0005975">
    <property type="term" value="P:carbohydrate metabolic process"/>
    <property type="evidence" value="ECO:0007669"/>
    <property type="project" value="InterPro"/>
</dbReference>
<keyword evidence="6" id="KW-0378">Hydrolase</keyword>
<evidence type="ECO:0000256" key="2">
    <source>
        <dbReference type="SAM" id="MobiDB-lite"/>
    </source>
</evidence>
<proteinExistence type="inferred from homology"/>
<dbReference type="Pfam" id="PF02837">
    <property type="entry name" value="Glyco_hydro_2_N"/>
    <property type="match status" value="1"/>
</dbReference>
<dbReference type="Proteomes" id="UP000029833">
    <property type="component" value="Unassembled WGS sequence"/>
</dbReference>
<dbReference type="InterPro" id="IPR036156">
    <property type="entry name" value="Beta-gal/glucu_dom_sf"/>
</dbReference>
<evidence type="ECO:0000259" key="4">
    <source>
        <dbReference type="Pfam" id="PF02836"/>
    </source>
</evidence>
<dbReference type="InterPro" id="IPR008979">
    <property type="entry name" value="Galactose-bd-like_sf"/>
</dbReference>
<dbReference type="Gene3D" id="2.60.120.260">
    <property type="entry name" value="Galactose-binding domain-like"/>
    <property type="match status" value="1"/>
</dbReference>
<reference evidence="6 7" key="1">
    <citation type="submission" date="2013-10" db="EMBL/GenBank/DDBJ databases">
        <authorList>
            <person name="Wang G."/>
            <person name="Zhuang W."/>
        </authorList>
    </citation>
    <scope>NUCLEOTIDE SEQUENCE [LARGE SCALE GENOMIC DNA]</scope>
    <source>
        <strain evidence="6 7">DSM 20118</strain>
    </source>
</reference>
<dbReference type="InterPro" id="IPR006102">
    <property type="entry name" value="Ig-like_GH2"/>
</dbReference>